<dbReference type="Proteomes" id="UP001497623">
    <property type="component" value="Unassembled WGS sequence"/>
</dbReference>
<evidence type="ECO:0000313" key="2">
    <source>
        <dbReference type="Proteomes" id="UP001497623"/>
    </source>
</evidence>
<sequence length="478" mass="54595">MPNDPTMPPTLPYFTKYILSSLGQTVICADGDADYDIMKFAVETPECIGVVANYTDYLAYPSSKPVFTPEFSHPENDKALMWHKPALLQTLRLKEDDMPVFPCLMGNDLTKDYSVELKQFKRRLGGEWTQSVARKLNSSKSKNGCNLNLFEDQVLSHCGDSIFSAVVKSYILPTHISPWLRSGSYSVGNESARVNKFQCSEQYLVEAKMHSHWIHEILKFGVQKALTSYENGIFEPQFVVYRYIRERLYGIILSETISDKKEVEEWIGYNYSKDVELCHPVPIMYKSEEIKLQQLWEADFPQNDKINIFEECLGLKGHNDALHVLAPNLPEYLVVSSYLLHYMARNMASLTQHDLECLIECAVWCKDISVSYIKELPQVKSKTRAVELASHYCRGLQLLLNANIVCGKPFNQESFIPTNTFDGSLFQSIYQEPLKFQKTSKQFRKILMDLSQSKAGNDLTKNDLQQITSDIGTVSLSK</sequence>
<keyword evidence="2" id="KW-1185">Reference proteome</keyword>
<dbReference type="InterPro" id="IPR026784">
    <property type="entry name" value="Coact_PPARg"/>
</dbReference>
<protein>
    <recommendedName>
        <fullName evidence="3">Asteroid domain-containing protein</fullName>
    </recommendedName>
</protein>
<dbReference type="EMBL" id="CAXKWB010001986">
    <property type="protein sequence ID" value="CAL4065979.1"/>
    <property type="molecule type" value="Genomic_DNA"/>
</dbReference>
<dbReference type="PANTHER" id="PTHR15976">
    <property type="entry name" value="CONSTITUTIVE COACTIVATOR OF PEROXISOME PROLIFERATOR-ACTIVATED RECEPTOR GAMMA"/>
    <property type="match status" value="1"/>
</dbReference>
<dbReference type="PANTHER" id="PTHR15976:SF16">
    <property type="entry name" value="ASTEROID DOMAIN-CONTAINING PROTEIN"/>
    <property type="match status" value="1"/>
</dbReference>
<accession>A0AAV2PVH6</accession>
<proteinExistence type="predicted"/>
<evidence type="ECO:0008006" key="3">
    <source>
        <dbReference type="Google" id="ProtNLM"/>
    </source>
</evidence>
<organism evidence="1 2">
    <name type="scientific">Meganyctiphanes norvegica</name>
    <name type="common">Northern krill</name>
    <name type="synonym">Thysanopoda norvegica</name>
    <dbReference type="NCBI Taxonomy" id="48144"/>
    <lineage>
        <taxon>Eukaryota</taxon>
        <taxon>Metazoa</taxon>
        <taxon>Ecdysozoa</taxon>
        <taxon>Arthropoda</taxon>
        <taxon>Crustacea</taxon>
        <taxon>Multicrustacea</taxon>
        <taxon>Malacostraca</taxon>
        <taxon>Eumalacostraca</taxon>
        <taxon>Eucarida</taxon>
        <taxon>Euphausiacea</taxon>
        <taxon>Euphausiidae</taxon>
        <taxon>Meganyctiphanes</taxon>
    </lineage>
</organism>
<dbReference type="AlphaFoldDB" id="A0AAV2PVH6"/>
<evidence type="ECO:0000313" key="1">
    <source>
        <dbReference type="EMBL" id="CAL4065979.1"/>
    </source>
</evidence>
<dbReference type="GO" id="GO:0005634">
    <property type="term" value="C:nucleus"/>
    <property type="evidence" value="ECO:0007669"/>
    <property type="project" value="TreeGrafter"/>
</dbReference>
<gene>
    <name evidence="1" type="ORF">MNOR_LOCUS5226</name>
</gene>
<reference evidence="1 2" key="1">
    <citation type="submission" date="2024-05" db="EMBL/GenBank/DDBJ databases">
        <authorList>
            <person name="Wallberg A."/>
        </authorList>
    </citation>
    <scope>NUCLEOTIDE SEQUENCE [LARGE SCALE GENOMIC DNA]</scope>
</reference>
<name>A0AAV2PVH6_MEGNR</name>
<comment type="caution">
    <text evidence="1">The sequence shown here is derived from an EMBL/GenBank/DDBJ whole genome shotgun (WGS) entry which is preliminary data.</text>
</comment>